<evidence type="ECO:0000313" key="1">
    <source>
        <dbReference type="EMBL" id="TFK67695.1"/>
    </source>
</evidence>
<dbReference type="Proteomes" id="UP000308600">
    <property type="component" value="Unassembled WGS sequence"/>
</dbReference>
<dbReference type="EMBL" id="ML208369">
    <property type="protein sequence ID" value="TFK67695.1"/>
    <property type="molecule type" value="Genomic_DNA"/>
</dbReference>
<proteinExistence type="predicted"/>
<keyword evidence="2" id="KW-1185">Reference proteome</keyword>
<name>A0ACD3APQ7_9AGAR</name>
<protein>
    <submittedName>
        <fullName evidence="1">Uncharacterized protein</fullName>
    </submittedName>
</protein>
<sequence length="95" mass="10483">MCKRDLLRLRVNLTYIEDSSSLGASVASESTNTLGEGSRPQSIHRSWYFRPSGKTPAAIFCTAVTGSFVYTFVLTGDLCPFYIICNGLLGRVIQR</sequence>
<evidence type="ECO:0000313" key="2">
    <source>
        <dbReference type="Proteomes" id="UP000308600"/>
    </source>
</evidence>
<organism evidence="1 2">
    <name type="scientific">Pluteus cervinus</name>
    <dbReference type="NCBI Taxonomy" id="181527"/>
    <lineage>
        <taxon>Eukaryota</taxon>
        <taxon>Fungi</taxon>
        <taxon>Dikarya</taxon>
        <taxon>Basidiomycota</taxon>
        <taxon>Agaricomycotina</taxon>
        <taxon>Agaricomycetes</taxon>
        <taxon>Agaricomycetidae</taxon>
        <taxon>Agaricales</taxon>
        <taxon>Pluteineae</taxon>
        <taxon>Pluteaceae</taxon>
        <taxon>Pluteus</taxon>
    </lineage>
</organism>
<gene>
    <name evidence="1" type="ORF">BDN72DRAFT_84946</name>
</gene>
<reference evidence="1 2" key="1">
    <citation type="journal article" date="2019" name="Nat. Ecol. Evol.">
        <title>Megaphylogeny resolves global patterns of mushroom evolution.</title>
        <authorList>
            <person name="Varga T."/>
            <person name="Krizsan K."/>
            <person name="Foldi C."/>
            <person name="Dima B."/>
            <person name="Sanchez-Garcia M."/>
            <person name="Sanchez-Ramirez S."/>
            <person name="Szollosi G.J."/>
            <person name="Szarkandi J.G."/>
            <person name="Papp V."/>
            <person name="Albert L."/>
            <person name="Andreopoulos W."/>
            <person name="Angelini C."/>
            <person name="Antonin V."/>
            <person name="Barry K.W."/>
            <person name="Bougher N.L."/>
            <person name="Buchanan P."/>
            <person name="Buyck B."/>
            <person name="Bense V."/>
            <person name="Catcheside P."/>
            <person name="Chovatia M."/>
            <person name="Cooper J."/>
            <person name="Damon W."/>
            <person name="Desjardin D."/>
            <person name="Finy P."/>
            <person name="Geml J."/>
            <person name="Haridas S."/>
            <person name="Hughes K."/>
            <person name="Justo A."/>
            <person name="Karasinski D."/>
            <person name="Kautmanova I."/>
            <person name="Kiss B."/>
            <person name="Kocsube S."/>
            <person name="Kotiranta H."/>
            <person name="LaButti K.M."/>
            <person name="Lechner B.E."/>
            <person name="Liimatainen K."/>
            <person name="Lipzen A."/>
            <person name="Lukacs Z."/>
            <person name="Mihaltcheva S."/>
            <person name="Morgado L.N."/>
            <person name="Niskanen T."/>
            <person name="Noordeloos M.E."/>
            <person name="Ohm R.A."/>
            <person name="Ortiz-Santana B."/>
            <person name="Ovrebo C."/>
            <person name="Racz N."/>
            <person name="Riley R."/>
            <person name="Savchenko A."/>
            <person name="Shiryaev A."/>
            <person name="Soop K."/>
            <person name="Spirin V."/>
            <person name="Szebenyi C."/>
            <person name="Tomsovsky M."/>
            <person name="Tulloss R.E."/>
            <person name="Uehling J."/>
            <person name="Grigoriev I.V."/>
            <person name="Vagvolgyi C."/>
            <person name="Papp T."/>
            <person name="Martin F.M."/>
            <person name="Miettinen O."/>
            <person name="Hibbett D.S."/>
            <person name="Nagy L.G."/>
        </authorList>
    </citation>
    <scope>NUCLEOTIDE SEQUENCE [LARGE SCALE GENOMIC DNA]</scope>
    <source>
        <strain evidence="1 2">NL-1719</strain>
    </source>
</reference>
<accession>A0ACD3APQ7</accession>